<dbReference type="RefSeq" id="WP_136970735.1">
    <property type="nucleotide sequence ID" value="NZ_JARZHI010000014.1"/>
</dbReference>
<evidence type="ECO:0008006" key="3">
    <source>
        <dbReference type="Google" id="ProtNLM"/>
    </source>
</evidence>
<evidence type="ECO:0000313" key="1">
    <source>
        <dbReference type="EMBL" id="MDI1431380.1"/>
    </source>
</evidence>
<keyword evidence="2" id="KW-1185">Reference proteome</keyword>
<comment type="caution">
    <text evidence="1">The sequence shown here is derived from an EMBL/GenBank/DDBJ whole genome shotgun (WGS) entry which is preliminary data.</text>
</comment>
<name>A0ABT6NSR4_9BACT</name>
<dbReference type="EMBL" id="JARZHI010000014">
    <property type="protein sequence ID" value="MDI1431380.1"/>
    <property type="molecule type" value="Genomic_DNA"/>
</dbReference>
<evidence type="ECO:0000313" key="2">
    <source>
        <dbReference type="Proteomes" id="UP001160301"/>
    </source>
</evidence>
<proteinExistence type="predicted"/>
<protein>
    <recommendedName>
        <fullName evidence="3">IrrE N-terminal-like domain-containing protein</fullName>
    </recommendedName>
</protein>
<sequence length="142" mass="15714">MDPLSAEQQVQVFLQIDELGLQRSDFSIHSRISAYSDMLDHVFLGPNVFPASPELRIGGTVFERLTSRAVIAHEAGHMLTTRAGIAFEAGSVMDEVQASLAGRRLPGLSALERYQLLRDAAERARASGTPLRKLLQQQRRTQ</sequence>
<gene>
    <name evidence="1" type="ORF">QHF89_17930</name>
</gene>
<dbReference type="Proteomes" id="UP001160301">
    <property type="component" value="Unassembled WGS sequence"/>
</dbReference>
<accession>A0ABT6NSR4</accession>
<organism evidence="1 2">
    <name type="scientific">Polyangium sorediatum</name>
    <dbReference type="NCBI Taxonomy" id="889274"/>
    <lineage>
        <taxon>Bacteria</taxon>
        <taxon>Pseudomonadati</taxon>
        <taxon>Myxococcota</taxon>
        <taxon>Polyangia</taxon>
        <taxon>Polyangiales</taxon>
        <taxon>Polyangiaceae</taxon>
        <taxon>Polyangium</taxon>
    </lineage>
</organism>
<reference evidence="1 2" key="1">
    <citation type="submission" date="2023-04" db="EMBL/GenBank/DDBJ databases">
        <title>The genome sequence of Polyangium sorediatum DSM14670.</title>
        <authorList>
            <person name="Zhang X."/>
        </authorList>
    </citation>
    <scope>NUCLEOTIDE SEQUENCE [LARGE SCALE GENOMIC DNA]</scope>
    <source>
        <strain evidence="1 2">DSM 14670</strain>
    </source>
</reference>